<accession>A0ABD0K4U0</accession>
<protein>
    <recommendedName>
        <fullName evidence="3">Sulfotransferase domain-containing protein</fullName>
    </recommendedName>
</protein>
<organism evidence="4 5">
    <name type="scientific">Batillaria attramentaria</name>
    <dbReference type="NCBI Taxonomy" id="370345"/>
    <lineage>
        <taxon>Eukaryota</taxon>
        <taxon>Metazoa</taxon>
        <taxon>Spiralia</taxon>
        <taxon>Lophotrochozoa</taxon>
        <taxon>Mollusca</taxon>
        <taxon>Gastropoda</taxon>
        <taxon>Caenogastropoda</taxon>
        <taxon>Sorbeoconcha</taxon>
        <taxon>Cerithioidea</taxon>
        <taxon>Batillariidae</taxon>
        <taxon>Batillaria</taxon>
    </lineage>
</organism>
<evidence type="ECO:0000313" key="4">
    <source>
        <dbReference type="EMBL" id="KAK7482420.1"/>
    </source>
</evidence>
<gene>
    <name evidence="4" type="ORF">BaRGS_00026342</name>
</gene>
<feature type="domain" description="Sulfotransferase" evidence="3">
    <location>
        <begin position="59"/>
        <end position="303"/>
    </location>
</feature>
<proteinExistence type="inferred from homology"/>
<evidence type="ECO:0000259" key="3">
    <source>
        <dbReference type="Pfam" id="PF00685"/>
    </source>
</evidence>
<dbReference type="GO" id="GO:0016740">
    <property type="term" value="F:transferase activity"/>
    <property type="evidence" value="ECO:0007669"/>
    <property type="project" value="UniProtKB-KW"/>
</dbReference>
<evidence type="ECO:0000256" key="2">
    <source>
        <dbReference type="ARBA" id="ARBA00022679"/>
    </source>
</evidence>
<sequence length="313" mass="36285">MTISINVTVTTGGRGTSTIMSEMENTEQVVEGIHLPPHPFRVPWQKHITDIRSMTVREDDVFLVAYPKAGTHWLWEVLYMLLAGKAEYEPRAKEHLMMEFTTLDKIDAEPSPRVFNTHLPFSMLPVKQMEEKRVKVVHMYRNPKDTVVSAWFHYKQLPPRQGVPLYSELTLSQFVQHSVRNTFTYGTWTDHLRQVQTFTREHPDMPVFSLSFEENKRNPVDCVRRLAWYLEVDVTDKLCQDIAHACSFHNMQTVGDKKTLPRDTAITLDAKMYRKGEVGDWKNHLTVADSELIDLAVAQGLQQCHMLNIQYTP</sequence>
<dbReference type="InterPro" id="IPR000863">
    <property type="entry name" value="Sulfotransferase_dom"/>
</dbReference>
<dbReference type="InterPro" id="IPR027417">
    <property type="entry name" value="P-loop_NTPase"/>
</dbReference>
<reference evidence="4 5" key="1">
    <citation type="journal article" date="2023" name="Sci. Data">
        <title>Genome assembly of the Korean intertidal mud-creeper Batillaria attramentaria.</title>
        <authorList>
            <person name="Patra A.K."/>
            <person name="Ho P.T."/>
            <person name="Jun S."/>
            <person name="Lee S.J."/>
            <person name="Kim Y."/>
            <person name="Won Y.J."/>
        </authorList>
    </citation>
    <scope>NUCLEOTIDE SEQUENCE [LARGE SCALE GENOMIC DNA]</scope>
    <source>
        <strain evidence="4">Wonlab-2016</strain>
    </source>
</reference>
<dbReference type="EMBL" id="JACVVK020000245">
    <property type="protein sequence ID" value="KAK7482420.1"/>
    <property type="molecule type" value="Genomic_DNA"/>
</dbReference>
<dbReference type="SUPFAM" id="SSF52540">
    <property type="entry name" value="P-loop containing nucleoside triphosphate hydrolases"/>
    <property type="match status" value="1"/>
</dbReference>
<dbReference type="Proteomes" id="UP001519460">
    <property type="component" value="Unassembled WGS sequence"/>
</dbReference>
<dbReference type="AlphaFoldDB" id="A0ABD0K4U0"/>
<dbReference type="Gene3D" id="3.40.50.300">
    <property type="entry name" value="P-loop containing nucleotide triphosphate hydrolases"/>
    <property type="match status" value="1"/>
</dbReference>
<keyword evidence="2" id="KW-0808">Transferase</keyword>
<evidence type="ECO:0000313" key="5">
    <source>
        <dbReference type="Proteomes" id="UP001519460"/>
    </source>
</evidence>
<name>A0ABD0K4U0_9CAEN</name>
<comment type="similarity">
    <text evidence="1">Belongs to the sulfotransferase 1 family.</text>
</comment>
<dbReference type="PANTHER" id="PTHR11783">
    <property type="entry name" value="SULFOTRANSFERASE SULT"/>
    <property type="match status" value="1"/>
</dbReference>
<dbReference type="Pfam" id="PF00685">
    <property type="entry name" value="Sulfotransfer_1"/>
    <property type="match status" value="1"/>
</dbReference>
<keyword evidence="5" id="KW-1185">Reference proteome</keyword>
<evidence type="ECO:0000256" key="1">
    <source>
        <dbReference type="ARBA" id="ARBA00005771"/>
    </source>
</evidence>
<comment type="caution">
    <text evidence="4">The sequence shown here is derived from an EMBL/GenBank/DDBJ whole genome shotgun (WGS) entry which is preliminary data.</text>
</comment>